<dbReference type="PANTHER" id="PTHR46082:SF6">
    <property type="entry name" value="AAA+ ATPASE DOMAIN-CONTAINING PROTEIN-RELATED"/>
    <property type="match status" value="1"/>
</dbReference>
<keyword evidence="3" id="KW-1185">Reference proteome</keyword>
<gene>
    <name evidence="2" type="ORF">M440DRAFT_1382023</name>
</gene>
<feature type="domain" description="Nucleoside phosphorylase" evidence="1">
    <location>
        <begin position="28"/>
        <end position="163"/>
    </location>
</feature>
<dbReference type="InterPro" id="IPR053137">
    <property type="entry name" value="NLR-like"/>
</dbReference>
<dbReference type="STRING" id="983965.A0A2T4BXF7"/>
<reference evidence="2 3" key="1">
    <citation type="submission" date="2016-07" db="EMBL/GenBank/DDBJ databases">
        <title>Multiple horizontal gene transfer events from other fungi enriched the ability of initially mycotrophic Trichoderma (Ascomycota) to feed on dead plant biomass.</title>
        <authorList>
            <consortium name="DOE Joint Genome Institute"/>
            <person name="Aerts A."/>
            <person name="Atanasova L."/>
            <person name="Chenthamara K."/>
            <person name="Zhang J."/>
            <person name="Grujic M."/>
            <person name="Henrissat B."/>
            <person name="Kuo A."/>
            <person name="Salamov A."/>
            <person name="Lipzen A."/>
            <person name="Labutti K."/>
            <person name="Barry K."/>
            <person name="Miao Y."/>
            <person name="Rahimi M.J."/>
            <person name="Shen Q."/>
            <person name="Grigoriev I.V."/>
            <person name="Kubicek C.P."/>
            <person name="Druzhinina I.S."/>
        </authorList>
    </citation>
    <scope>NUCLEOTIDE SEQUENCE [LARGE SCALE GENOMIC DNA]</scope>
    <source>
        <strain evidence="2 3">ATCC 18648</strain>
    </source>
</reference>
<proteinExistence type="predicted"/>
<dbReference type="EMBL" id="KZ679137">
    <property type="protein sequence ID" value="PTB73954.1"/>
    <property type="molecule type" value="Genomic_DNA"/>
</dbReference>
<dbReference type="PANTHER" id="PTHR46082">
    <property type="entry name" value="ATP/GTP-BINDING PROTEIN-RELATED"/>
    <property type="match status" value="1"/>
</dbReference>
<evidence type="ECO:0000259" key="1">
    <source>
        <dbReference type="Pfam" id="PF01048"/>
    </source>
</evidence>
<dbReference type="Pfam" id="PF01048">
    <property type="entry name" value="PNP_UDP_1"/>
    <property type="match status" value="1"/>
</dbReference>
<dbReference type="GO" id="GO:0009116">
    <property type="term" value="P:nucleoside metabolic process"/>
    <property type="evidence" value="ECO:0007669"/>
    <property type="project" value="InterPro"/>
</dbReference>
<dbReference type="InterPro" id="IPR000845">
    <property type="entry name" value="Nucleoside_phosphorylase_d"/>
</dbReference>
<dbReference type="Proteomes" id="UP000240760">
    <property type="component" value="Unassembled WGS sequence"/>
</dbReference>
<organism evidence="2 3">
    <name type="scientific">Trichoderma longibrachiatum ATCC 18648</name>
    <dbReference type="NCBI Taxonomy" id="983965"/>
    <lineage>
        <taxon>Eukaryota</taxon>
        <taxon>Fungi</taxon>
        <taxon>Dikarya</taxon>
        <taxon>Ascomycota</taxon>
        <taxon>Pezizomycotina</taxon>
        <taxon>Sordariomycetes</taxon>
        <taxon>Hypocreomycetidae</taxon>
        <taxon>Hypocreales</taxon>
        <taxon>Hypocreaceae</taxon>
        <taxon>Trichoderma</taxon>
    </lineage>
</organism>
<name>A0A2T4BXF7_TRILO</name>
<dbReference type="InterPro" id="IPR035994">
    <property type="entry name" value="Nucleoside_phosphorylase_sf"/>
</dbReference>
<dbReference type="GO" id="GO:0003824">
    <property type="term" value="F:catalytic activity"/>
    <property type="evidence" value="ECO:0007669"/>
    <property type="project" value="InterPro"/>
</dbReference>
<sequence length="398" mass="43719">MSSLSSSPSSAGSGAACRRPSHRKEFQIAIICALPLEYDAATLLVDEFWDEDGRQYGRTSGDANTYRNGRIGMHNVVLMLLPNMGKAAVAGSAASLRTSYSSLRIAFLVGVCGGVPFLGSQEALLGDVVIGETIVQYDFGRQYPGEFVPKDAVDATQQMPNKDIRTLLAYFKSEVGIEDLQKSTARHLRVLQQKAEVRCYKRSYRYPGFTEDKLFAAAYGHKHQTRPCCDGVQRFCNEAAQSPCAEVGCEKKNLVTRQRLETKRCLTVEEAQCPEIHIGRVASADTVMKSGVHRDQIAKQHNIIAFEMEGAGLWDEAPCIVVKGICDYADSHKNKSWQPFAAATAAAAVKAILGRYTMTDDVELPAAQLGEDMTRNKDWKGSVNIREHSFRPPPSSQG</sequence>
<dbReference type="Gene3D" id="3.40.50.1580">
    <property type="entry name" value="Nucleoside phosphorylase domain"/>
    <property type="match status" value="1"/>
</dbReference>
<dbReference type="OrthoDB" id="20872at2759"/>
<accession>A0A2T4BXF7</accession>
<protein>
    <submittedName>
        <fullName evidence="2">Purine and uridine phosphorylase</fullName>
    </submittedName>
</protein>
<evidence type="ECO:0000313" key="3">
    <source>
        <dbReference type="Proteomes" id="UP000240760"/>
    </source>
</evidence>
<evidence type="ECO:0000313" key="2">
    <source>
        <dbReference type="EMBL" id="PTB73954.1"/>
    </source>
</evidence>
<dbReference type="AlphaFoldDB" id="A0A2T4BXF7"/>
<dbReference type="SUPFAM" id="SSF53167">
    <property type="entry name" value="Purine and uridine phosphorylases"/>
    <property type="match status" value="1"/>
</dbReference>